<comment type="caution">
    <text evidence="1">The sequence shown here is derived from an EMBL/GenBank/DDBJ whole genome shotgun (WGS) entry which is preliminary data.</text>
</comment>
<evidence type="ECO:0008006" key="3">
    <source>
        <dbReference type="Google" id="ProtNLM"/>
    </source>
</evidence>
<dbReference type="RefSeq" id="WP_377583444.1">
    <property type="nucleotide sequence ID" value="NZ_JBHTKA010000008.1"/>
</dbReference>
<keyword evidence="2" id="KW-1185">Reference proteome</keyword>
<name>A0ABW3KAD7_9BACT</name>
<evidence type="ECO:0000313" key="1">
    <source>
        <dbReference type="EMBL" id="MFD1002390.1"/>
    </source>
</evidence>
<dbReference type="EMBL" id="JBHTKA010000008">
    <property type="protein sequence ID" value="MFD1002390.1"/>
    <property type="molecule type" value="Genomic_DNA"/>
</dbReference>
<organism evidence="1 2">
    <name type="scientific">Ohtaekwangia kribbensis</name>
    <dbReference type="NCBI Taxonomy" id="688913"/>
    <lineage>
        <taxon>Bacteria</taxon>
        <taxon>Pseudomonadati</taxon>
        <taxon>Bacteroidota</taxon>
        <taxon>Cytophagia</taxon>
        <taxon>Cytophagales</taxon>
        <taxon>Fulvivirgaceae</taxon>
        <taxon>Ohtaekwangia</taxon>
    </lineage>
</organism>
<sequence length="164" mass="18560">MYIPFESLPSHSRVWIYQSGKKFTQADIDTISKALVSFTQSWSVHGQPMDASFDIRHDHFIILAVNDQASGCSIDSSVRTIKEIGTSIGADLFDRTQVAFRVKDEVLLLKLAELKQKFEEGIWHEQTPTFNNLVDTKAALADNWVVAAGTTWLKRYLPKETVSR</sequence>
<dbReference type="Proteomes" id="UP001597112">
    <property type="component" value="Unassembled WGS sequence"/>
</dbReference>
<gene>
    <name evidence="1" type="ORF">ACFQ21_23895</name>
</gene>
<proteinExistence type="predicted"/>
<reference evidence="2" key="1">
    <citation type="journal article" date="2019" name="Int. J. Syst. Evol. Microbiol.">
        <title>The Global Catalogue of Microorganisms (GCM) 10K type strain sequencing project: providing services to taxonomists for standard genome sequencing and annotation.</title>
        <authorList>
            <consortium name="The Broad Institute Genomics Platform"/>
            <consortium name="The Broad Institute Genome Sequencing Center for Infectious Disease"/>
            <person name="Wu L."/>
            <person name="Ma J."/>
        </authorList>
    </citation>
    <scope>NUCLEOTIDE SEQUENCE [LARGE SCALE GENOMIC DNA]</scope>
    <source>
        <strain evidence="2">CCUG 58938</strain>
    </source>
</reference>
<accession>A0ABW3KAD7</accession>
<protein>
    <recommendedName>
        <fullName evidence="3">ABC transporter ATPase</fullName>
    </recommendedName>
</protein>
<evidence type="ECO:0000313" key="2">
    <source>
        <dbReference type="Proteomes" id="UP001597112"/>
    </source>
</evidence>